<feature type="transmembrane region" description="Helical" evidence="9">
    <location>
        <begin position="124"/>
        <end position="146"/>
    </location>
</feature>
<accession>A0A1L7GVN7</accession>
<dbReference type="InterPro" id="IPR029020">
    <property type="entry name" value="Ammonium/urea_transptr"/>
</dbReference>
<dbReference type="GO" id="GO:0005886">
    <property type="term" value="C:plasma membrane"/>
    <property type="evidence" value="ECO:0007669"/>
    <property type="project" value="UniProtKB-SubCell"/>
</dbReference>
<evidence type="ECO:0000256" key="7">
    <source>
        <dbReference type="ARBA" id="ARBA00023177"/>
    </source>
</evidence>
<keyword evidence="5 9" id="KW-1133">Transmembrane helix</keyword>
<dbReference type="InterPro" id="IPR024041">
    <property type="entry name" value="NH4_transpt_AmtB-like_dom"/>
</dbReference>
<feature type="transmembrane region" description="Helical" evidence="9">
    <location>
        <begin position="96"/>
        <end position="117"/>
    </location>
</feature>
<keyword evidence="7 9" id="KW-0924">Ammonia transport</keyword>
<feature type="transmembrane region" description="Helical" evidence="9">
    <location>
        <begin position="42"/>
        <end position="61"/>
    </location>
</feature>
<evidence type="ECO:0000256" key="1">
    <source>
        <dbReference type="ARBA" id="ARBA00004141"/>
    </source>
</evidence>
<keyword evidence="6 9" id="KW-0472">Membrane</keyword>
<feature type="transmembrane region" description="Helical" evidence="9">
    <location>
        <begin position="222"/>
        <end position="240"/>
    </location>
</feature>
<dbReference type="PROSITE" id="PS01219">
    <property type="entry name" value="AMMONIUM_TRANSP"/>
    <property type="match status" value="1"/>
</dbReference>
<comment type="subcellular location">
    <subcellularLocation>
        <location evidence="9">Cell membrane</location>
        <topology evidence="9">Multi-pass membrane protein</topology>
    </subcellularLocation>
    <subcellularLocation>
        <location evidence="1">Membrane</location>
        <topology evidence="1">Multi-pass membrane protein</topology>
    </subcellularLocation>
</comment>
<dbReference type="OrthoDB" id="9814202at2"/>
<comment type="similarity">
    <text evidence="2 9">Belongs to the ammonia transporter channel (TC 1.A.11.2) family.</text>
</comment>
<evidence type="ECO:0000313" key="11">
    <source>
        <dbReference type="Proteomes" id="UP000185427"/>
    </source>
</evidence>
<organism evidence="10 11">
    <name type="scientific">Limosilactobacillus fermentum</name>
    <name type="common">Lactobacillus fermentum</name>
    <dbReference type="NCBI Taxonomy" id="1613"/>
    <lineage>
        <taxon>Bacteria</taxon>
        <taxon>Bacillati</taxon>
        <taxon>Bacillota</taxon>
        <taxon>Bacilli</taxon>
        <taxon>Lactobacillales</taxon>
        <taxon>Lactobacillaceae</taxon>
        <taxon>Limosilactobacillus</taxon>
    </lineage>
</organism>
<evidence type="ECO:0000256" key="3">
    <source>
        <dbReference type="ARBA" id="ARBA00022448"/>
    </source>
</evidence>
<dbReference type="InterPro" id="IPR001905">
    <property type="entry name" value="Ammonium_transpt"/>
</dbReference>
<dbReference type="Gene3D" id="1.10.3430.10">
    <property type="entry name" value="Ammonium transporter AmtB like domains"/>
    <property type="match status" value="1"/>
</dbReference>
<evidence type="ECO:0000256" key="6">
    <source>
        <dbReference type="ARBA" id="ARBA00023136"/>
    </source>
</evidence>
<evidence type="ECO:0000256" key="8">
    <source>
        <dbReference type="ARBA" id="ARBA00050025"/>
    </source>
</evidence>
<keyword evidence="4 9" id="KW-0812">Transmembrane</keyword>
<sequence length="404" mass="43284">MNAANVLFVMVASILVFFMTPGLALFYGGLSEKKNVVNTFMSVYFICGVAVIMWIIVGYSLSFSGNVWGLFGNLHWAMFHHVNIFALTATKIPTGLYSMFQMMFAIITPALFIGAVVGRARPWFIVAFVIFWSLLVYYPLVHMVWGGGILGKLGTLDFAGGTVVHINAGVTALVLSWMVGPRLQRHNDQPANLGLVLIGTSILWLGWYGFNAGSALAIDNVAVQAMLTTTVATAVAMVAWQLLEVSFTGKVSLVGTCTGTVCGLVAITPAAGYVTISGAVMIGLGASLCSYLFVTYAKPRLHLDDTLDAFGCHGVSGIWGSIATGLFATSQVNSQVTDNGLLYGGGMHQFLVQIVATLATMVFTGVMCWLIIKGLRLVMPVRVSAREEAVGLDITQHGERIMAR</sequence>
<keyword evidence="3 9" id="KW-0813">Transport</keyword>
<dbReference type="InterPro" id="IPR018047">
    <property type="entry name" value="Ammonium_transpt_CS"/>
</dbReference>
<feature type="transmembrane region" description="Helical" evidence="9">
    <location>
        <begin position="6"/>
        <end position="30"/>
    </location>
</feature>
<dbReference type="GeneID" id="83715909"/>
<dbReference type="GO" id="GO:0008519">
    <property type="term" value="F:ammonium channel activity"/>
    <property type="evidence" value="ECO:0007669"/>
    <property type="project" value="InterPro"/>
</dbReference>
<name>A0A1L7GVN7_LIMFE</name>
<feature type="transmembrane region" description="Helical" evidence="9">
    <location>
        <begin position="350"/>
        <end position="372"/>
    </location>
</feature>
<dbReference type="NCBIfam" id="TIGR00836">
    <property type="entry name" value="amt"/>
    <property type="match status" value="1"/>
</dbReference>
<evidence type="ECO:0000256" key="5">
    <source>
        <dbReference type="ARBA" id="ARBA00022989"/>
    </source>
</evidence>
<feature type="transmembrane region" description="Helical" evidence="9">
    <location>
        <begin position="191"/>
        <end position="210"/>
    </location>
</feature>
<evidence type="ECO:0000256" key="4">
    <source>
        <dbReference type="ARBA" id="ARBA00022692"/>
    </source>
</evidence>
<dbReference type="AlphaFoldDB" id="A0A1L7GVN7"/>
<protein>
    <recommendedName>
        <fullName evidence="8 9">Ammonium transporter</fullName>
    </recommendedName>
</protein>
<evidence type="ECO:0000313" key="10">
    <source>
        <dbReference type="EMBL" id="APU46024.1"/>
    </source>
</evidence>
<dbReference type="PANTHER" id="PTHR43029">
    <property type="entry name" value="AMMONIUM TRANSPORTER MEP2"/>
    <property type="match status" value="1"/>
</dbReference>
<feature type="transmembrane region" description="Helical" evidence="9">
    <location>
        <begin position="309"/>
        <end position="330"/>
    </location>
</feature>
<evidence type="ECO:0000256" key="9">
    <source>
        <dbReference type="RuleBase" id="RU362002"/>
    </source>
</evidence>
<gene>
    <name evidence="10" type="ORF">BUW47_06105</name>
</gene>
<dbReference type="RefSeq" id="WP_003685385.1">
    <property type="nucleotide sequence ID" value="NZ_CP017151.1"/>
</dbReference>
<dbReference type="EMBL" id="CP019030">
    <property type="protein sequence ID" value="APU46024.1"/>
    <property type="molecule type" value="Genomic_DNA"/>
</dbReference>
<dbReference type="SUPFAM" id="SSF111352">
    <property type="entry name" value="Ammonium transporter"/>
    <property type="match status" value="1"/>
</dbReference>
<dbReference type="Pfam" id="PF00909">
    <property type="entry name" value="Ammonium_transp"/>
    <property type="match status" value="1"/>
</dbReference>
<feature type="transmembrane region" description="Helical" evidence="9">
    <location>
        <begin position="158"/>
        <end position="179"/>
    </location>
</feature>
<dbReference type="Proteomes" id="UP000185427">
    <property type="component" value="Chromosome"/>
</dbReference>
<reference evidence="10 11" key="1">
    <citation type="submission" date="2016-12" db="EMBL/GenBank/DDBJ databases">
        <title>Complete Genome Sequence of Lactobacillus fermentum Strain SNUV175, a Probiotic for Treatment of Bacterial Vaginosis.</title>
        <authorList>
            <person name="Lee S."/>
            <person name="You H.J."/>
            <person name="Kwon B."/>
            <person name="Ko G."/>
        </authorList>
    </citation>
    <scope>NUCLEOTIDE SEQUENCE [LARGE SCALE GENOMIC DNA]</scope>
    <source>
        <strain evidence="10 11">SNUV175</strain>
    </source>
</reference>
<feature type="transmembrane region" description="Helical" evidence="9">
    <location>
        <begin position="273"/>
        <end position="297"/>
    </location>
</feature>
<proteinExistence type="inferred from homology"/>
<feature type="transmembrane region" description="Helical" evidence="9">
    <location>
        <begin position="247"/>
        <end position="267"/>
    </location>
</feature>
<dbReference type="PANTHER" id="PTHR43029:SF10">
    <property type="entry name" value="AMMONIUM TRANSPORTER MEP2"/>
    <property type="match status" value="1"/>
</dbReference>
<evidence type="ECO:0000256" key="2">
    <source>
        <dbReference type="ARBA" id="ARBA00005887"/>
    </source>
</evidence>